<name>A0A9Q1JZ86_9CARY</name>
<gene>
    <name evidence="2" type="ORF">Cgig2_028155</name>
</gene>
<comment type="caution">
    <text evidence="2">The sequence shown here is derived from an EMBL/GenBank/DDBJ whole genome shotgun (WGS) entry which is preliminary data.</text>
</comment>
<keyword evidence="3" id="KW-1185">Reference proteome</keyword>
<reference evidence="2" key="1">
    <citation type="submission" date="2022-04" db="EMBL/GenBank/DDBJ databases">
        <title>Carnegiea gigantea Genome sequencing and assembly v2.</title>
        <authorList>
            <person name="Copetti D."/>
            <person name="Sanderson M.J."/>
            <person name="Burquez A."/>
            <person name="Wojciechowski M.F."/>
        </authorList>
    </citation>
    <scope>NUCLEOTIDE SEQUENCE</scope>
    <source>
        <strain evidence="2">SGP5-SGP5p</strain>
        <tissue evidence="2">Aerial part</tissue>
    </source>
</reference>
<dbReference type="Proteomes" id="UP001153076">
    <property type="component" value="Unassembled WGS sequence"/>
</dbReference>
<accession>A0A9Q1JZ86</accession>
<evidence type="ECO:0000313" key="3">
    <source>
        <dbReference type="Proteomes" id="UP001153076"/>
    </source>
</evidence>
<dbReference type="EMBL" id="JAKOGI010000515">
    <property type="protein sequence ID" value="KAJ8433838.1"/>
    <property type="molecule type" value="Genomic_DNA"/>
</dbReference>
<protein>
    <submittedName>
        <fullName evidence="2">Uncharacterized protein</fullName>
    </submittedName>
</protein>
<feature type="compositionally biased region" description="Low complexity" evidence="1">
    <location>
        <begin position="153"/>
        <end position="164"/>
    </location>
</feature>
<evidence type="ECO:0000313" key="2">
    <source>
        <dbReference type="EMBL" id="KAJ8433838.1"/>
    </source>
</evidence>
<feature type="region of interest" description="Disordered" evidence="1">
    <location>
        <begin position="151"/>
        <end position="177"/>
    </location>
</feature>
<organism evidence="2 3">
    <name type="scientific">Carnegiea gigantea</name>
    <dbReference type="NCBI Taxonomy" id="171969"/>
    <lineage>
        <taxon>Eukaryota</taxon>
        <taxon>Viridiplantae</taxon>
        <taxon>Streptophyta</taxon>
        <taxon>Embryophyta</taxon>
        <taxon>Tracheophyta</taxon>
        <taxon>Spermatophyta</taxon>
        <taxon>Magnoliopsida</taxon>
        <taxon>eudicotyledons</taxon>
        <taxon>Gunneridae</taxon>
        <taxon>Pentapetalae</taxon>
        <taxon>Caryophyllales</taxon>
        <taxon>Cactineae</taxon>
        <taxon>Cactaceae</taxon>
        <taxon>Cactoideae</taxon>
        <taxon>Echinocereeae</taxon>
        <taxon>Carnegiea</taxon>
    </lineage>
</organism>
<proteinExistence type="predicted"/>
<dbReference type="AlphaFoldDB" id="A0A9Q1JZ86"/>
<evidence type="ECO:0000256" key="1">
    <source>
        <dbReference type="SAM" id="MobiDB-lite"/>
    </source>
</evidence>
<sequence length="390" mass="43842">MVFSDSLSTEQAANQHLRVPVHPPWLLPENYHDLCPYVNLAVAEEATWDFLVNETLELGILSGDLAKHLKSCVEGLQWYMCEAWQQLDKHGLFCEYSSTPSILNIEEEVVHPSEIDVAISRMTDGQERKLARTKQNARPKTIVELMVEGFSAGGKPHSSGSSSLRSRDKRGRLNGDPSREVVVEGTCFLGAPDLFDPWDRPSTHFPNPKVVRSLKRPPLEEKHLLLAGYKFMILDANMTVNEPHPDYIEIYRATLTYGLRRVHWADIADENDVKSLENDEIVLEEATAKAKVAGFTLDQDKGLNFFLELLGLVAPTEFKTEDLFEAWVQVSLGGEHRLEQRVGDRGPRRAALVSSSWNAVRRCVWNATSIGRTTSDPYVSMNDVSPVAIF</sequence>